<dbReference type="CDD" id="cd00118">
    <property type="entry name" value="LysM"/>
    <property type="match status" value="1"/>
</dbReference>
<dbReference type="SUPFAM" id="SSF54106">
    <property type="entry name" value="LysM domain"/>
    <property type="match status" value="1"/>
</dbReference>
<dbReference type="SMART" id="SM00257">
    <property type="entry name" value="LysM"/>
    <property type="match status" value="1"/>
</dbReference>
<comment type="caution">
    <text evidence="2">The sequence shown here is derived from an EMBL/GenBank/DDBJ whole genome shotgun (WGS) entry which is preliminary data.</text>
</comment>
<dbReference type="PANTHER" id="PTHR34700">
    <property type="entry name" value="POTASSIUM BINDING PROTEIN KBP"/>
    <property type="match status" value="1"/>
</dbReference>
<sequence>MPIHEREFSPLVFLIAVFIFTCLSPVGAREKVETFDTNQDTGFYYTIKKGDTLWDLSKKFYDSQWDWPGLWSLNKEIKNPHWIYPGNTIRVYLKPEFKKQSPEKPARMVVDTRFNYPAIHRTGFIRDKQVPPLGTVLREKDGNVMMATDDIVYIQPTGRAPFIPGHRYQIYATSQVDQKIGTSRYKGIRHLVKADLEIIEVNTQYAVGKIKNSYRDVGSGDMIMDFYPRQPTFEVDEHPEPIDAVLLCSEDDNILVNDYRIGFINKGSQDNIQPGNIYTIKRGKATESVHDLKTGLNIAPVTSGRLIVLHTESASATVMLLSSTQDIHPGDIVN</sequence>
<proteinExistence type="predicted"/>
<dbReference type="PROSITE" id="PS51782">
    <property type="entry name" value="LYSM"/>
    <property type="match status" value="1"/>
</dbReference>
<evidence type="ECO:0000313" key="3">
    <source>
        <dbReference type="Proteomes" id="UP000231203"/>
    </source>
</evidence>
<organism evidence="2 3">
    <name type="scientific">Desulfobacter postgatei</name>
    <dbReference type="NCBI Taxonomy" id="2293"/>
    <lineage>
        <taxon>Bacteria</taxon>
        <taxon>Pseudomonadati</taxon>
        <taxon>Thermodesulfobacteriota</taxon>
        <taxon>Desulfobacteria</taxon>
        <taxon>Desulfobacterales</taxon>
        <taxon>Desulfobacteraceae</taxon>
        <taxon>Desulfobacter</taxon>
    </lineage>
</organism>
<feature type="domain" description="LysM" evidence="1">
    <location>
        <begin position="43"/>
        <end position="91"/>
    </location>
</feature>
<dbReference type="Pfam" id="PF01476">
    <property type="entry name" value="LysM"/>
    <property type="match status" value="1"/>
</dbReference>
<dbReference type="InterPro" id="IPR018392">
    <property type="entry name" value="LysM"/>
</dbReference>
<name>A0A2G6MTQ0_9BACT</name>
<gene>
    <name evidence="2" type="ORF">CSA25_00950</name>
</gene>
<dbReference type="Proteomes" id="UP000231203">
    <property type="component" value="Unassembled WGS sequence"/>
</dbReference>
<dbReference type="Gene3D" id="3.10.350.10">
    <property type="entry name" value="LysM domain"/>
    <property type="match status" value="1"/>
</dbReference>
<dbReference type="EMBL" id="PDTI01000010">
    <property type="protein sequence ID" value="PIE63310.1"/>
    <property type="molecule type" value="Genomic_DNA"/>
</dbReference>
<protein>
    <recommendedName>
        <fullName evidence="1">LysM domain-containing protein</fullName>
    </recommendedName>
</protein>
<evidence type="ECO:0000259" key="1">
    <source>
        <dbReference type="PROSITE" id="PS51782"/>
    </source>
</evidence>
<evidence type="ECO:0000313" key="2">
    <source>
        <dbReference type="EMBL" id="PIE63310.1"/>
    </source>
</evidence>
<dbReference type="InterPro" id="IPR036779">
    <property type="entry name" value="LysM_dom_sf"/>
</dbReference>
<accession>A0A2G6MTQ0</accession>
<dbReference type="AlphaFoldDB" id="A0A2G6MTQ0"/>
<reference evidence="2 3" key="1">
    <citation type="submission" date="2017-10" db="EMBL/GenBank/DDBJ databases">
        <title>Novel microbial diversity and functional potential in the marine mammal oral microbiome.</title>
        <authorList>
            <person name="Dudek N.K."/>
            <person name="Sun C.L."/>
            <person name="Burstein D."/>
            <person name="Kantor R.S."/>
            <person name="Aliaga Goltsman D.S."/>
            <person name="Bik E.M."/>
            <person name="Thomas B.C."/>
            <person name="Banfield J.F."/>
            <person name="Relman D.A."/>
        </authorList>
    </citation>
    <scope>NUCLEOTIDE SEQUENCE [LARGE SCALE GENOMIC DNA]</scope>
    <source>
        <strain evidence="2">DOLJORAL78_47_202</strain>
    </source>
</reference>
<dbReference type="PANTHER" id="PTHR34700:SF4">
    <property type="entry name" value="PHAGE-LIKE ELEMENT PBSX PROTEIN XKDP"/>
    <property type="match status" value="1"/>
</dbReference>
<dbReference type="InterPro" id="IPR052196">
    <property type="entry name" value="Bact_Kbp"/>
</dbReference>